<evidence type="ECO:0000256" key="1">
    <source>
        <dbReference type="SAM" id="MobiDB-lite"/>
    </source>
</evidence>
<organism evidence="2 3">
    <name type="scientific">Parascedosporium putredinis</name>
    <dbReference type="NCBI Taxonomy" id="1442378"/>
    <lineage>
        <taxon>Eukaryota</taxon>
        <taxon>Fungi</taxon>
        <taxon>Dikarya</taxon>
        <taxon>Ascomycota</taxon>
        <taxon>Pezizomycotina</taxon>
        <taxon>Sordariomycetes</taxon>
        <taxon>Hypocreomycetidae</taxon>
        <taxon>Microascales</taxon>
        <taxon>Microascaceae</taxon>
        <taxon>Parascedosporium</taxon>
    </lineage>
</organism>
<comment type="caution">
    <text evidence="2">The sequence shown here is derived from an EMBL/GenBank/DDBJ whole genome shotgun (WGS) entry which is preliminary data.</text>
</comment>
<dbReference type="AlphaFoldDB" id="A0A9P1H1K5"/>
<dbReference type="Proteomes" id="UP000838763">
    <property type="component" value="Unassembled WGS sequence"/>
</dbReference>
<feature type="compositionally biased region" description="Low complexity" evidence="1">
    <location>
        <begin position="54"/>
        <end position="63"/>
    </location>
</feature>
<dbReference type="EMBL" id="CALLCH030000010">
    <property type="protein sequence ID" value="CAI4214267.1"/>
    <property type="molecule type" value="Genomic_DNA"/>
</dbReference>
<evidence type="ECO:0000313" key="2">
    <source>
        <dbReference type="EMBL" id="CAI4214267.1"/>
    </source>
</evidence>
<evidence type="ECO:0000313" key="3">
    <source>
        <dbReference type="Proteomes" id="UP000838763"/>
    </source>
</evidence>
<protein>
    <submittedName>
        <fullName evidence="2">Uncharacterized protein</fullName>
    </submittedName>
</protein>
<name>A0A9P1H1K5_9PEZI</name>
<sequence>MPSGDCGKRRERGQALVDTKENKEIPVRRLGHKSPRENRWLPSVPDVPEIMPQTCTTTSTATTPRNGSGHKNSSDLRSDRSRRREAGNNFANA</sequence>
<feature type="compositionally biased region" description="Basic and acidic residues" evidence="1">
    <location>
        <begin position="18"/>
        <end position="27"/>
    </location>
</feature>
<keyword evidence="3" id="KW-1185">Reference proteome</keyword>
<accession>A0A9P1H1K5</accession>
<feature type="region of interest" description="Disordered" evidence="1">
    <location>
        <begin position="1"/>
        <end position="93"/>
    </location>
</feature>
<feature type="compositionally biased region" description="Basic and acidic residues" evidence="1">
    <location>
        <begin position="72"/>
        <end position="86"/>
    </location>
</feature>
<proteinExistence type="predicted"/>
<gene>
    <name evidence="2" type="ORF">PPNO1_LOCUS3998</name>
</gene>
<reference evidence="2" key="1">
    <citation type="submission" date="2022-11" db="EMBL/GenBank/DDBJ databases">
        <authorList>
            <person name="Scott C."/>
            <person name="Bruce N."/>
        </authorList>
    </citation>
    <scope>NUCLEOTIDE SEQUENCE</scope>
</reference>